<organism evidence="1 2">
    <name type="scientific">Chaetomium tenue</name>
    <dbReference type="NCBI Taxonomy" id="1854479"/>
    <lineage>
        <taxon>Eukaryota</taxon>
        <taxon>Fungi</taxon>
        <taxon>Dikarya</taxon>
        <taxon>Ascomycota</taxon>
        <taxon>Pezizomycotina</taxon>
        <taxon>Sordariomycetes</taxon>
        <taxon>Sordariomycetidae</taxon>
        <taxon>Sordariales</taxon>
        <taxon>Chaetomiaceae</taxon>
        <taxon>Chaetomium</taxon>
    </lineage>
</organism>
<comment type="caution">
    <text evidence="1">The sequence shown here is derived from an EMBL/GenBank/DDBJ whole genome shotgun (WGS) entry which is preliminary data.</text>
</comment>
<gene>
    <name evidence="1" type="ORF">F5144DRAFT_518782</name>
</gene>
<reference evidence="1 2" key="1">
    <citation type="journal article" date="2021" name="Nat. Commun.">
        <title>Genetic determinants of endophytism in the Arabidopsis root mycobiome.</title>
        <authorList>
            <person name="Mesny F."/>
            <person name="Miyauchi S."/>
            <person name="Thiergart T."/>
            <person name="Pickel B."/>
            <person name="Atanasova L."/>
            <person name="Karlsson M."/>
            <person name="Huettel B."/>
            <person name="Barry K.W."/>
            <person name="Haridas S."/>
            <person name="Chen C."/>
            <person name="Bauer D."/>
            <person name="Andreopoulos W."/>
            <person name="Pangilinan J."/>
            <person name="LaButti K."/>
            <person name="Riley R."/>
            <person name="Lipzen A."/>
            <person name="Clum A."/>
            <person name="Drula E."/>
            <person name="Henrissat B."/>
            <person name="Kohler A."/>
            <person name="Grigoriev I.V."/>
            <person name="Martin F.M."/>
            <person name="Hacquard S."/>
        </authorList>
    </citation>
    <scope>NUCLEOTIDE SEQUENCE [LARGE SCALE GENOMIC DNA]</scope>
    <source>
        <strain evidence="1 2">MPI-SDFR-AT-0079</strain>
    </source>
</reference>
<evidence type="ECO:0000313" key="1">
    <source>
        <dbReference type="EMBL" id="KAH6623572.1"/>
    </source>
</evidence>
<keyword evidence="2" id="KW-1185">Reference proteome</keyword>
<name>A0ACB7P148_9PEZI</name>
<dbReference type="EMBL" id="JAGIZQ010000006">
    <property type="protein sequence ID" value="KAH6623572.1"/>
    <property type="molecule type" value="Genomic_DNA"/>
</dbReference>
<protein>
    <submittedName>
        <fullName evidence="1">Alpha/Beta hydrolase protein</fullName>
    </submittedName>
</protein>
<sequence length="603" mass="66599">MKSRSLFSSVASALLLGAHAQFPPKREGITVIQSKFHENVSISFKEPGLCETTPGVKSYSGYVHLPPNLLEDGDQDYLINTFFWFFEARKDPANAPLAIWLNGGPGGSSMMGLLEENGPCFVAPDSKSTYLNPWSWNNEVNMLYIDQPVQTGFSYDVLTNVTIQLDVEDPSEPVITPANFTDGEIPATNNTFWIGTMGSQKVSQTTNTTERSAHAMWHFLQTWLFEFPHYRPDNGKINLWAESYGGRYGPGFFRFFQEQNERIANGSLSHPGARPLQLGTLGIINGAIDWSILTEACFDFPFNNTYTPPLYPLSLHTSLLQNWTRPHGWRTQLLACQAALLSPNNPDHNTTTSTLCTTTLTTLETACFHTYTTTARRGPYDIAHPAHDPFPAPHARGWLAREEVLAALGVPVNYTAASAAVGDGFEASWDMLRGGDFLDVLGGLRVARGVRWGGREVFGGEAGYARLLVEGEGEGGGKGESWEWKGLTKQVGSFSFTRLFQAGHEVPAYQPRASYEVFRRAMGGWDVPTGRVRVGDGFVTEGRRDAWVESEVPEMPDPKCYVLKPDTCEPEVWQTVVNGTAVVKDWFVVEEESVEGGLGGDEL</sequence>
<proteinExistence type="predicted"/>
<dbReference type="Proteomes" id="UP000724584">
    <property type="component" value="Unassembled WGS sequence"/>
</dbReference>
<evidence type="ECO:0000313" key="2">
    <source>
        <dbReference type="Proteomes" id="UP000724584"/>
    </source>
</evidence>
<keyword evidence="1" id="KW-0378">Hydrolase</keyword>
<accession>A0ACB7P148</accession>